<dbReference type="AlphaFoldDB" id="A0A419AAH2"/>
<protein>
    <submittedName>
        <fullName evidence="5">Sugar kinase</fullName>
    </submittedName>
</protein>
<evidence type="ECO:0000313" key="5">
    <source>
        <dbReference type="EMBL" id="RJL19939.1"/>
    </source>
</evidence>
<dbReference type="Gene3D" id="3.40.1190.20">
    <property type="match status" value="1"/>
</dbReference>
<evidence type="ECO:0000313" key="6">
    <source>
        <dbReference type="Proteomes" id="UP000283587"/>
    </source>
</evidence>
<dbReference type="InterPro" id="IPR029056">
    <property type="entry name" value="Ribokinase-like"/>
</dbReference>
<dbReference type="Pfam" id="PF00294">
    <property type="entry name" value="PfkB"/>
    <property type="match status" value="1"/>
</dbReference>
<sequence length="302" mass="32323">MKTFLSIGEAMVELSQAQGDLWRLGFAGDTLNTAWYARDCLPGDWQVSYLTRLGSDPFSPRMRAFLDENGIDTRFIADDPQCSVGLYAIELQDGERSFAYWRGQSAARHLAADPALLDAAFAAADAIYLSGITLAILPPEYRADLIRRLAEARAAGKPTAFDPNIRPRLWESPDAMRQALMAAAPAASILLPSFDDEAEHFGDASPEDCARRWQAAGAGEVVVKNGGGPIALLLEGPCAMIPVAREKPLDSTGAGDSFNGAYLAARLTGADPEDAVARAHALSLQVIRHPGALRPMSRPGAS</sequence>
<keyword evidence="2" id="KW-0808">Transferase</keyword>
<keyword evidence="6" id="KW-1185">Reference proteome</keyword>
<dbReference type="OrthoDB" id="9776822at2"/>
<evidence type="ECO:0000256" key="1">
    <source>
        <dbReference type="ARBA" id="ARBA00010688"/>
    </source>
</evidence>
<gene>
    <name evidence="5" type="ORF">D3P05_04260</name>
</gene>
<dbReference type="CDD" id="cd01166">
    <property type="entry name" value="KdgK"/>
    <property type="match status" value="1"/>
</dbReference>
<dbReference type="PANTHER" id="PTHR43085">
    <property type="entry name" value="HEXOKINASE FAMILY MEMBER"/>
    <property type="match status" value="1"/>
</dbReference>
<comment type="caution">
    <text evidence="5">The sequence shown here is derived from an EMBL/GenBank/DDBJ whole genome shotgun (WGS) entry which is preliminary data.</text>
</comment>
<dbReference type="GO" id="GO:0005829">
    <property type="term" value="C:cytosol"/>
    <property type="evidence" value="ECO:0007669"/>
    <property type="project" value="TreeGrafter"/>
</dbReference>
<dbReference type="InterPro" id="IPR002173">
    <property type="entry name" value="Carboh/pur_kinase_PfkB_CS"/>
</dbReference>
<reference evidence="6" key="1">
    <citation type="submission" date="2018-09" db="EMBL/GenBank/DDBJ databases">
        <title>Paracoccus onubensis nov. sp. a moderate halophilic bacterium isolated from Gruta de las Maravillas (Aracena, Spain).</title>
        <authorList>
            <person name="Jurado V."/>
            <person name="Gutierrez-Patricio S."/>
            <person name="Gonzalez-Pimentel J.L."/>
            <person name="Miller A.Z."/>
            <person name="Laiz L."/>
            <person name="Saiz-Jimenez C."/>
        </authorList>
    </citation>
    <scope>NUCLEOTIDE SEQUENCE [LARGE SCALE GENOMIC DNA]</scope>
    <source>
        <strain evidence="6">DSM 26381</strain>
    </source>
</reference>
<dbReference type="GO" id="GO:0006974">
    <property type="term" value="P:DNA damage response"/>
    <property type="evidence" value="ECO:0007669"/>
    <property type="project" value="TreeGrafter"/>
</dbReference>
<organism evidence="5 6">
    <name type="scientific">Paracoccus siganidrum</name>
    <dbReference type="NCBI Taxonomy" id="1276757"/>
    <lineage>
        <taxon>Bacteria</taxon>
        <taxon>Pseudomonadati</taxon>
        <taxon>Pseudomonadota</taxon>
        <taxon>Alphaproteobacteria</taxon>
        <taxon>Rhodobacterales</taxon>
        <taxon>Paracoccaceae</taxon>
        <taxon>Paracoccus</taxon>
    </lineage>
</organism>
<dbReference type="Proteomes" id="UP000283587">
    <property type="component" value="Unassembled WGS sequence"/>
</dbReference>
<proteinExistence type="inferred from homology"/>
<dbReference type="InterPro" id="IPR050306">
    <property type="entry name" value="PfkB_Carbo_kinase"/>
</dbReference>
<comment type="similarity">
    <text evidence="1">Belongs to the carbohydrate kinase PfkB family.</text>
</comment>
<evidence type="ECO:0000259" key="4">
    <source>
        <dbReference type="Pfam" id="PF00294"/>
    </source>
</evidence>
<dbReference type="GO" id="GO:0008673">
    <property type="term" value="F:2-dehydro-3-deoxygluconokinase activity"/>
    <property type="evidence" value="ECO:0007669"/>
    <property type="project" value="TreeGrafter"/>
</dbReference>
<feature type="domain" description="Carbohydrate kinase PfkB" evidence="4">
    <location>
        <begin position="5"/>
        <end position="295"/>
    </location>
</feature>
<dbReference type="PROSITE" id="PS00584">
    <property type="entry name" value="PFKB_KINASES_2"/>
    <property type="match status" value="1"/>
</dbReference>
<name>A0A419AAH2_9RHOB</name>
<dbReference type="EMBL" id="QZEW01000013">
    <property type="protein sequence ID" value="RJL19939.1"/>
    <property type="molecule type" value="Genomic_DNA"/>
</dbReference>
<dbReference type="InterPro" id="IPR011611">
    <property type="entry name" value="PfkB_dom"/>
</dbReference>
<dbReference type="GO" id="GO:0019698">
    <property type="term" value="P:D-galacturonate catabolic process"/>
    <property type="evidence" value="ECO:0007669"/>
    <property type="project" value="TreeGrafter"/>
</dbReference>
<dbReference type="SUPFAM" id="SSF53613">
    <property type="entry name" value="Ribokinase-like"/>
    <property type="match status" value="1"/>
</dbReference>
<dbReference type="GO" id="GO:0042840">
    <property type="term" value="P:D-glucuronate catabolic process"/>
    <property type="evidence" value="ECO:0007669"/>
    <property type="project" value="TreeGrafter"/>
</dbReference>
<evidence type="ECO:0000256" key="3">
    <source>
        <dbReference type="ARBA" id="ARBA00022777"/>
    </source>
</evidence>
<accession>A0A419AAH2</accession>
<evidence type="ECO:0000256" key="2">
    <source>
        <dbReference type="ARBA" id="ARBA00022679"/>
    </source>
</evidence>
<keyword evidence="3 5" id="KW-0418">Kinase</keyword>
<dbReference type="RefSeq" id="WP_119896946.1">
    <property type="nucleotide sequence ID" value="NZ_QNRC01000010.1"/>
</dbReference>
<dbReference type="PANTHER" id="PTHR43085:SF15">
    <property type="entry name" value="2-DEHYDRO-3-DEOXYGLUCONOKINASE"/>
    <property type="match status" value="1"/>
</dbReference>